<feature type="binding site" evidence="10">
    <location>
        <begin position="27"/>
        <end position="32"/>
    </location>
    <ligand>
        <name>substrate</name>
    </ligand>
</feature>
<dbReference type="FunFam" id="1.10.20.140:FF:000001">
    <property type="entry name" value="tRNA dimethylallyltransferase"/>
    <property type="match status" value="1"/>
</dbReference>
<evidence type="ECO:0000256" key="4">
    <source>
        <dbReference type="ARBA" id="ARBA00022679"/>
    </source>
</evidence>
<evidence type="ECO:0000256" key="9">
    <source>
        <dbReference type="ARBA" id="ARBA00049563"/>
    </source>
</evidence>
<keyword evidence="15" id="KW-1185">Reference proteome</keyword>
<comment type="caution">
    <text evidence="14">The sequence shown here is derived from an EMBL/GenBank/DDBJ whole genome shotgun (WGS) entry which is preliminary data.</text>
</comment>
<dbReference type="SUPFAM" id="SSF52540">
    <property type="entry name" value="P-loop containing nucleoside triphosphate hydrolases"/>
    <property type="match status" value="1"/>
</dbReference>
<protein>
    <recommendedName>
        <fullName evidence="10">tRNA dimethylallyltransferase</fullName>
        <ecNumber evidence="10">2.5.1.75</ecNumber>
    </recommendedName>
    <alternativeName>
        <fullName evidence="10">Dimethylallyl diphosphate:tRNA dimethylallyltransferase</fullName>
        <shortName evidence="10">DMAPP:tRNA dimethylallyltransferase</shortName>
        <shortName evidence="10">DMATase</shortName>
    </alternativeName>
    <alternativeName>
        <fullName evidence="10">Isopentenyl-diphosphate:tRNA isopentenyltransferase</fullName>
        <shortName evidence="10">IPP transferase</shortName>
        <shortName evidence="10">IPPT</shortName>
        <shortName evidence="10">IPTase</shortName>
    </alternativeName>
</protein>
<organism evidence="14 15">
    <name type="scientific">Alcanivorax profundi</name>
    <dbReference type="NCBI Taxonomy" id="2338368"/>
    <lineage>
        <taxon>Bacteria</taxon>
        <taxon>Pseudomonadati</taxon>
        <taxon>Pseudomonadota</taxon>
        <taxon>Gammaproteobacteria</taxon>
        <taxon>Oceanospirillales</taxon>
        <taxon>Alcanivoracaceae</taxon>
        <taxon>Alcanivorax</taxon>
    </lineage>
</organism>
<name>A0A418XY70_9GAMM</name>
<dbReference type="RefSeq" id="WP_022985253.1">
    <property type="nucleotide sequence ID" value="NZ_CAXGPP010000008.1"/>
</dbReference>
<evidence type="ECO:0000256" key="1">
    <source>
        <dbReference type="ARBA" id="ARBA00001946"/>
    </source>
</evidence>
<accession>A0A418XY70</accession>
<evidence type="ECO:0000256" key="7">
    <source>
        <dbReference type="ARBA" id="ARBA00022840"/>
    </source>
</evidence>
<feature type="region of interest" description="Interaction with substrate tRNA" evidence="10">
    <location>
        <begin position="174"/>
        <end position="178"/>
    </location>
</feature>
<feature type="site" description="Interaction with substrate tRNA" evidence="10">
    <location>
        <position position="116"/>
    </location>
</feature>
<evidence type="ECO:0000256" key="8">
    <source>
        <dbReference type="ARBA" id="ARBA00022842"/>
    </source>
</evidence>
<evidence type="ECO:0000256" key="13">
    <source>
        <dbReference type="RuleBase" id="RU003785"/>
    </source>
</evidence>
<dbReference type="OrthoDB" id="9776390at2"/>
<evidence type="ECO:0000256" key="12">
    <source>
        <dbReference type="RuleBase" id="RU003784"/>
    </source>
</evidence>
<evidence type="ECO:0000256" key="3">
    <source>
        <dbReference type="ARBA" id="ARBA00005842"/>
    </source>
</evidence>
<dbReference type="Proteomes" id="UP000283734">
    <property type="component" value="Unassembled WGS sequence"/>
</dbReference>
<dbReference type="GO" id="GO:0052381">
    <property type="term" value="F:tRNA dimethylallyltransferase activity"/>
    <property type="evidence" value="ECO:0007669"/>
    <property type="project" value="UniProtKB-UniRule"/>
</dbReference>
<keyword evidence="8 10" id="KW-0460">Magnesium</keyword>
<comment type="catalytic activity">
    <reaction evidence="9 10 11">
        <text>adenosine(37) in tRNA + dimethylallyl diphosphate = N(6)-dimethylallyladenosine(37) in tRNA + diphosphate</text>
        <dbReference type="Rhea" id="RHEA:26482"/>
        <dbReference type="Rhea" id="RHEA-COMP:10162"/>
        <dbReference type="Rhea" id="RHEA-COMP:10375"/>
        <dbReference type="ChEBI" id="CHEBI:33019"/>
        <dbReference type="ChEBI" id="CHEBI:57623"/>
        <dbReference type="ChEBI" id="CHEBI:74411"/>
        <dbReference type="ChEBI" id="CHEBI:74415"/>
        <dbReference type="EC" id="2.5.1.75"/>
    </reaction>
</comment>
<feature type="region of interest" description="Interaction with substrate tRNA" evidence="10">
    <location>
        <begin position="50"/>
        <end position="53"/>
    </location>
</feature>
<comment type="caution">
    <text evidence="10">Lacks conserved residue(s) required for the propagation of feature annotation.</text>
</comment>
<dbReference type="GO" id="GO:0006400">
    <property type="term" value="P:tRNA modification"/>
    <property type="evidence" value="ECO:0007669"/>
    <property type="project" value="TreeGrafter"/>
</dbReference>
<dbReference type="GO" id="GO:0005524">
    <property type="term" value="F:ATP binding"/>
    <property type="evidence" value="ECO:0007669"/>
    <property type="project" value="UniProtKB-UniRule"/>
</dbReference>
<dbReference type="Gene3D" id="3.40.50.300">
    <property type="entry name" value="P-loop containing nucleotide triphosphate hydrolases"/>
    <property type="match status" value="1"/>
</dbReference>
<evidence type="ECO:0000313" key="15">
    <source>
        <dbReference type="Proteomes" id="UP000283734"/>
    </source>
</evidence>
<dbReference type="EC" id="2.5.1.75" evidence="10"/>
<dbReference type="PANTHER" id="PTHR11088:SF60">
    <property type="entry name" value="TRNA DIMETHYLALLYLTRANSFERASE"/>
    <property type="match status" value="1"/>
</dbReference>
<dbReference type="Pfam" id="PF01715">
    <property type="entry name" value="IPPT"/>
    <property type="match status" value="1"/>
</dbReference>
<evidence type="ECO:0000256" key="10">
    <source>
        <dbReference type="HAMAP-Rule" id="MF_00185"/>
    </source>
</evidence>
<evidence type="ECO:0000256" key="6">
    <source>
        <dbReference type="ARBA" id="ARBA00022741"/>
    </source>
</evidence>
<proteinExistence type="inferred from homology"/>
<comment type="subunit">
    <text evidence="10">Monomer.</text>
</comment>
<evidence type="ECO:0000256" key="11">
    <source>
        <dbReference type="RuleBase" id="RU003783"/>
    </source>
</evidence>
<keyword evidence="6 10" id="KW-0547">Nucleotide-binding</keyword>
<sequence>MAPSRPSPKNDGDPRPVLPVLLLMGPTCSGKTALAIEAVQSLPIEIINVDSALVYRDLDIGAARPSNDELQAAPHRLLGFRDLDQPYSAADFRTDALREIEAVHAAGRLPLLVGGTILYFKALVEGLAPLPEADETVRAEIAALAAEQGWPAVHAELARVDPATADRLKPMDRQRLQRALEVYRLTGKPLSVFHAEHHTTVTMREDGLSEFSGLPWPVYSAALAPKDRAWLHVMIARRFEVMLEQGLEEEVRHLMARPEAHRDLPAIKAVGYRQVWDYLEGQYDRETMIEKGVVATRQLAKRQYTWLRKWPNLERFDSNNEQERNALFGQLAKICKSVFS</sequence>
<feature type="site" description="Interaction with substrate tRNA" evidence="10">
    <location>
        <position position="138"/>
    </location>
</feature>
<dbReference type="AlphaFoldDB" id="A0A418XY70"/>
<gene>
    <name evidence="10 14" type="primary">miaA</name>
    <name evidence="14" type="ORF">D4A39_05445</name>
</gene>
<dbReference type="HAMAP" id="MF_00185">
    <property type="entry name" value="IPP_trans"/>
    <property type="match status" value="1"/>
</dbReference>
<dbReference type="InterPro" id="IPR039657">
    <property type="entry name" value="Dimethylallyltransferase"/>
</dbReference>
<feature type="binding site" evidence="10">
    <location>
        <begin position="25"/>
        <end position="32"/>
    </location>
    <ligand>
        <name>ATP</name>
        <dbReference type="ChEBI" id="CHEBI:30616"/>
    </ligand>
</feature>
<evidence type="ECO:0000256" key="2">
    <source>
        <dbReference type="ARBA" id="ARBA00003213"/>
    </source>
</evidence>
<dbReference type="NCBIfam" id="TIGR00174">
    <property type="entry name" value="miaA"/>
    <property type="match status" value="1"/>
</dbReference>
<reference evidence="14 15" key="1">
    <citation type="submission" date="2018-09" db="EMBL/GenBank/DDBJ databases">
        <title>Alcanivorax profundi sp. nov., isolated from 1000 m-depth seawater of the Mariana Trench.</title>
        <authorList>
            <person name="Liu J."/>
        </authorList>
    </citation>
    <scope>NUCLEOTIDE SEQUENCE [LARGE SCALE GENOMIC DNA]</scope>
    <source>
        <strain evidence="14 15">MTEO17</strain>
    </source>
</reference>
<comment type="similarity">
    <text evidence="3 10 13">Belongs to the IPP transferase family.</text>
</comment>
<dbReference type="Gene3D" id="1.10.20.140">
    <property type="match status" value="1"/>
</dbReference>
<comment type="function">
    <text evidence="2 10 12">Catalyzes the transfer of a dimethylallyl group onto the adenine at position 37 in tRNAs that read codons beginning with uridine, leading to the formation of N6-(dimethylallyl)adenosine (i(6)A).</text>
</comment>
<keyword evidence="7 10" id="KW-0067">ATP-binding</keyword>
<keyword evidence="4 10" id="KW-0808">Transferase</keyword>
<keyword evidence="5 10" id="KW-0819">tRNA processing</keyword>
<dbReference type="InterPro" id="IPR018022">
    <property type="entry name" value="IPT"/>
</dbReference>
<dbReference type="InterPro" id="IPR027417">
    <property type="entry name" value="P-loop_NTPase"/>
</dbReference>
<evidence type="ECO:0000313" key="14">
    <source>
        <dbReference type="EMBL" id="RJG17937.1"/>
    </source>
</evidence>
<dbReference type="EMBL" id="QYYA01000002">
    <property type="protein sequence ID" value="RJG17937.1"/>
    <property type="molecule type" value="Genomic_DNA"/>
</dbReference>
<evidence type="ECO:0000256" key="5">
    <source>
        <dbReference type="ARBA" id="ARBA00022694"/>
    </source>
</evidence>
<dbReference type="PANTHER" id="PTHR11088">
    <property type="entry name" value="TRNA DIMETHYLALLYLTRANSFERASE"/>
    <property type="match status" value="1"/>
</dbReference>
<comment type="cofactor">
    <cofactor evidence="1 10">
        <name>Mg(2+)</name>
        <dbReference type="ChEBI" id="CHEBI:18420"/>
    </cofactor>
</comment>